<dbReference type="Pfam" id="PF04883">
    <property type="entry name" value="HK97-gp10_like"/>
    <property type="match status" value="1"/>
</dbReference>
<dbReference type="EMBL" id="JAXLPB010000014">
    <property type="protein sequence ID" value="MDY8111161.1"/>
    <property type="molecule type" value="Genomic_DNA"/>
</dbReference>
<sequence>MARTSDQLKRLQKRMAAIPLAVREAIIPALDRSADQLVAAAKHLAPEDDGDLRDSIRKEPGEHELQRKIVAGDEATFYATFVEHGTAETPAQPFLFPSYRLNRKQIEARIKRAVNKAVKDEWGKR</sequence>
<protein>
    <submittedName>
        <fullName evidence="1">HK97-gp10 family putative phage morphogenesis protein</fullName>
    </submittedName>
</protein>
<dbReference type="NCBIfam" id="TIGR01725">
    <property type="entry name" value="phge_HK97_gp10"/>
    <property type="match status" value="1"/>
</dbReference>
<evidence type="ECO:0000313" key="2">
    <source>
        <dbReference type="Proteomes" id="UP001294412"/>
    </source>
</evidence>
<reference evidence="1 2" key="1">
    <citation type="submission" date="2023-12" db="EMBL/GenBank/DDBJ databases">
        <title>Description of Novel Strain Fulvimarina sp. 2208YS6-2-32 isolated from Uroteuthis (Photololigo) edulis.</title>
        <authorList>
            <person name="Park J.-S."/>
        </authorList>
    </citation>
    <scope>NUCLEOTIDE SEQUENCE [LARGE SCALE GENOMIC DNA]</scope>
    <source>
        <strain evidence="1 2">2208YS6-2-32</strain>
    </source>
</reference>
<organism evidence="1 2">
    <name type="scientific">Fulvimarina uroteuthidis</name>
    <dbReference type="NCBI Taxonomy" id="3098149"/>
    <lineage>
        <taxon>Bacteria</taxon>
        <taxon>Pseudomonadati</taxon>
        <taxon>Pseudomonadota</taxon>
        <taxon>Alphaproteobacteria</taxon>
        <taxon>Hyphomicrobiales</taxon>
        <taxon>Aurantimonadaceae</taxon>
        <taxon>Fulvimarina</taxon>
    </lineage>
</organism>
<name>A0ABU5I7E4_9HYPH</name>
<evidence type="ECO:0000313" key="1">
    <source>
        <dbReference type="EMBL" id="MDY8111161.1"/>
    </source>
</evidence>
<accession>A0ABU5I7E4</accession>
<keyword evidence="2" id="KW-1185">Reference proteome</keyword>
<dbReference type="InterPro" id="IPR010064">
    <property type="entry name" value="HK97-gp10_tail"/>
</dbReference>
<proteinExistence type="predicted"/>
<comment type="caution">
    <text evidence="1">The sequence shown here is derived from an EMBL/GenBank/DDBJ whole genome shotgun (WGS) entry which is preliminary data.</text>
</comment>
<dbReference type="RefSeq" id="WP_322189349.1">
    <property type="nucleotide sequence ID" value="NZ_JAXLPB010000014.1"/>
</dbReference>
<gene>
    <name evidence="1" type="ORF">U0C82_18755</name>
</gene>
<dbReference type="Proteomes" id="UP001294412">
    <property type="component" value="Unassembled WGS sequence"/>
</dbReference>